<evidence type="ECO:0000313" key="3">
    <source>
        <dbReference type="Proteomes" id="UP000278351"/>
    </source>
</evidence>
<dbReference type="InterPro" id="IPR026341">
    <property type="entry name" value="T9SS_type_B"/>
</dbReference>
<dbReference type="InterPro" id="IPR035986">
    <property type="entry name" value="PKD_dom_sf"/>
</dbReference>
<dbReference type="InterPro" id="IPR044023">
    <property type="entry name" value="Ig_7"/>
</dbReference>
<dbReference type="Proteomes" id="UP000278351">
    <property type="component" value="Unassembled WGS sequence"/>
</dbReference>
<feature type="domain" description="PKD/Chitinase" evidence="1">
    <location>
        <begin position="1881"/>
        <end position="1962"/>
    </location>
</feature>
<feature type="domain" description="PKD/Chitinase" evidence="1">
    <location>
        <begin position="2690"/>
        <end position="2771"/>
    </location>
</feature>
<reference evidence="2 3" key="1">
    <citation type="submission" date="2018-11" db="EMBL/GenBank/DDBJ databases">
        <title>Chitinophaga lutea sp.nov., isolate from arsenic contaminated soil.</title>
        <authorList>
            <person name="Zong Y."/>
        </authorList>
    </citation>
    <scope>NUCLEOTIDE SEQUENCE [LARGE SCALE GENOMIC DNA]</scope>
    <source>
        <strain evidence="2 3">ZY74</strain>
    </source>
</reference>
<dbReference type="NCBIfam" id="TIGR04131">
    <property type="entry name" value="Bac_Flav_CTERM"/>
    <property type="match status" value="1"/>
</dbReference>
<dbReference type="InterPro" id="IPR013783">
    <property type="entry name" value="Ig-like_fold"/>
</dbReference>
<feature type="domain" description="PKD/Chitinase" evidence="1">
    <location>
        <begin position="2949"/>
        <end position="3045"/>
    </location>
</feature>
<feature type="domain" description="PKD/Chitinase" evidence="1">
    <location>
        <begin position="880"/>
        <end position="961"/>
    </location>
</feature>
<keyword evidence="3" id="KW-1185">Reference proteome</keyword>
<name>A0A3N4Q8F2_9BACT</name>
<proteinExistence type="predicted"/>
<feature type="domain" description="PKD/Chitinase" evidence="1">
    <location>
        <begin position="2329"/>
        <end position="2410"/>
    </location>
</feature>
<dbReference type="Gene3D" id="2.60.40.10">
    <property type="entry name" value="Immunoglobulins"/>
    <property type="match status" value="1"/>
</dbReference>
<feature type="domain" description="PKD/Chitinase" evidence="1">
    <location>
        <begin position="3051"/>
        <end position="3132"/>
    </location>
</feature>
<feature type="domain" description="PKD/Chitinase" evidence="1">
    <location>
        <begin position="2605"/>
        <end position="2684"/>
    </location>
</feature>
<dbReference type="SUPFAM" id="SSF49299">
    <property type="entry name" value="PKD domain"/>
    <property type="match status" value="1"/>
</dbReference>
<dbReference type="Gene3D" id="2.60.40.2700">
    <property type="match status" value="5"/>
</dbReference>
<organism evidence="2 3">
    <name type="scientific">Chitinophaga lutea</name>
    <dbReference type="NCBI Taxonomy" id="2488634"/>
    <lineage>
        <taxon>Bacteria</taxon>
        <taxon>Pseudomonadati</taxon>
        <taxon>Bacteroidota</taxon>
        <taxon>Chitinophagia</taxon>
        <taxon>Chitinophagales</taxon>
        <taxon>Chitinophagaceae</taxon>
        <taxon>Chitinophaga</taxon>
    </lineage>
</organism>
<dbReference type="EMBL" id="RPDH01000002">
    <property type="protein sequence ID" value="RPE07994.1"/>
    <property type="molecule type" value="Genomic_DNA"/>
</dbReference>
<comment type="caution">
    <text evidence="2">The sequence shown here is derived from an EMBL/GenBank/DDBJ whole genome shotgun (WGS) entry which is preliminary data.</text>
</comment>
<feature type="domain" description="PKD/Chitinase" evidence="1">
    <location>
        <begin position="1237"/>
        <end position="1320"/>
    </location>
</feature>
<evidence type="ECO:0000259" key="1">
    <source>
        <dbReference type="SMART" id="SM00089"/>
    </source>
</evidence>
<feature type="domain" description="PKD/Chitinase" evidence="1">
    <location>
        <begin position="1607"/>
        <end position="1688"/>
    </location>
</feature>
<feature type="domain" description="PKD/Chitinase" evidence="1">
    <location>
        <begin position="1968"/>
        <end position="2049"/>
    </location>
</feature>
<dbReference type="Pfam" id="PF19081">
    <property type="entry name" value="Ig_7"/>
    <property type="match status" value="7"/>
</dbReference>
<protein>
    <submittedName>
        <fullName evidence="2">Gliding motility-associated C-terminal domain-containing protein</fullName>
    </submittedName>
</protein>
<sequence>MDDVTWSITIPGVATPVTINAAGVASDPTIFRYIGAKQQSLTIDLKAVGTYRLIATVLRGSNSWSITKDIIVEDCRMEVCQGQFTPSTNFIETFGQFPVGDEQRRFVDPAVATIEYNFQGDESQALGDNWYSIFWNSQAGGRPEWDYVEDHTANGRGGMLIANSAHEKKTFYKRKVTGLCPGARYNFSAWFINLNSREVLDNVCQNHPDGADQYRYAGVTFIIRNATTNAIIKQFNTNDVSMDLSRPDLTAEQRRLAGWQQFGGTVALAGGEESVWVEIANNNPGGCGNDIAIDDIEFKYCAPDIYTYIDGEEVTKNQVCPGAPLSLTSVIKPAGYFTNPVYSWEIDKGDGNGWQPILLTDPGYTGANTATLQILDGTLLEKNTWLFRSMVIEDGNQASGKQCYTPSNFVTLIILEMPKLVAAGRICQGDMTKLTANYMRTPTQDGYETFEFIGLGTDVVPWPEPNPQPANEIYVRPAATTTYTVRGSASYGFEPTSGKPRVCYRTTTAQIIVDPRPIVDLGPDIKVCENTPITLDAGAANAGYSIVWAPGGATTRTINITSPATGNTTQNYEVTVTNGTCVVKDNINVTSAKTPVATITTTPTIRCSDVRVDFPLETTVQTGNTAVWSFVGDPAGATITPNPSDPNQPTLTNMPFNTDVRVRLTITADGTSCSAVAEEVFRIDQNVTATAPSITQCSPDFVMNANVPNAALGQTGKWTIVSGGTNVFIDPADINNPAAPVKLLNGITSASIRWTVSPRPGSACGTRSQLATLSVLPPPVMTAANASRCLGTPMVFTIPFTQSGLPTRYDLEAITPLSGFTDRINATVSGTSFTIPYDAGATPGTYTFRLKARKTAGSGVCETVTTFDLTILAPSTVPTVDNATLQICRGESAELKVNGTLGTGAQWIWYTGGCTGGTQVGTGATINVTPTTTTTYYVKAVSAGPCGNTSCATITVNVFEQPSTAAAGPDQEHCNVSSFVLAATAPTVGTGAWSGTLPAGATISNVNDRNATVTLPAGQTVTLTWTVSNGPCAVSTDQVVLTNLLPLANNTITASQSICTGTAPAELTGSTPTGGNGAYSYQWQSSTTGTPASFTDIAGATGINYTPGTLNTTTYFRRVVTSGQCSAPGNVVTITAVAYPAFTMESPIDACNASGKFEVKYTVSAGNPVRYDLIAMDTKLPGFVDIIDGVLPSSPLTINYPPTTPAGTYSFRIVMRNATGCATQQDFTVTLESLSVPAWIEFNPSRVCEGQQVTMTAKGGNLGSNAEWVWYLGDCGTGTRLGTGGSLTYTLTETSTFSVRAESNRACKNSDCASATITVDKMPAAPDAGPDQDHCNQPNFTLAGSTPSLATAVGTWSWTGALPAGASISNVNDPAATVVLPAGNSLTLTWTITNGTCTTNGDQVTLINRNPISNNIISAPQSVCPGNAPTAALTGTAPTGGNGTYTYQWQSSTSSDPATFTDISGATGATYLPGALTTTTYYRRVATSGVCSAPSNIIAITVSVTPVFTVNNVAAICNTVTSFNVVYNATAGTSTRYDLRATGPNAMTGFTNVINAVLPASPLTVNLPANTPAGTYNFTLTLRDAVGCESTQPFTVIVEVPSTTPTVPNSSVDICKGASTTLTVNGTLGTGAQWVWYTGGCTGGTEVGRGASISVTPSATTVYYVKAESTGPCGNTTCVTVTVNVFELPSAAVAGDDQEHCNVATFTLNATAPAVGVGVWSGTLPAGATISNVNDRNATVNLPAGQSVTLTWTVSNGPCAVTTDQVTLRNLVALSNNTISAAQTICPNTAPVALNGTAPAGGNGAYAYQWQSSTSNDPATFADISGATNAVYAPGALSATTYYRRVVTSGACSSPSNIIAITVSVTPVFTVNNVAAICNTVSSFNVSYNVTAGTPTRYDLRASGANVMPGFTNVTNAMLTASPLTVNLPASLAAGTYNFTLTLRDATGCESTQPFTVIVDVPSTPPTVASNSIDICKGASATLTVNGTLGTGAQWVWYTGGCTGGVEVGRGASISVTPSATTTYYVKAESTGPCGNTTCVTVTVNVFELPSAAVAGADQEHCNNAVFTLNATAPAVGSGIWSGTLPAGATISNVNDRNATVNLPAGQSVTLTWTVSNGPCAVTTDQVMLTNLVALSNNTISAAQSICPNTTPAALSGTTPAGGNGTYAYQWQSSTTGAPASFTDIAGATGINYAPGALTATTYYRRVVTSGQCSDVSNIIAITVSVTPVFTVNNVAAICNTVSSFNVVYNVTAGIPVEYDLKAAGANTVTGFSNVIDAALTASPLTVNLPANIAAGTYNFTLTLRDAVGCESTQPFTVIIDAPSTPPTVADDEFDICRGETTTLTVNGTLGTGAQWVWYTGGCTGGVEVGRGATINVTPAATTTYYVRAESSSPCGNTACVTITVNVFEQPSAAAAGPDQEHCDDEVFNLNATAPAVGTGKWSGTLPAGATISSWDLRDAIVTLPAGQTVTLTWTVSNGPCAVTTDQVTLTNLVALSNNIISADQAICPNTAPAGLTGTTPAGGNGTYTYQWQSSASNDPATFTDIAGSTGINYAPGNLTATTYYRRVVTSGACSAPGNIITITVSVTPAFTVNDVAAICNTAATFDVVYNVTAGVPVKYDLAAVGPNAMAGFTSITNATLTASPLSISLPANTAAGTYNFSLTLRDAVGCESTGNFTVVIETPSSNPTVDDDQLNICLGETTTLRVNGTLGTGAVWVWYTGGCNGGVEIGRGATINVTPSATTTYYVKAETAGPCGNTACATITVNVFEHPSAAAAGADQEHCNDAAFTLNATAPAIGTGKWSGTLPAGATISDVNDRNATVSLPAGQTVTLTWTVTNGPCAATTDQVTLTNLVALSSNIISAPQSICPNTTPAALTGAAPAGGNGTYTYQWQSSPTNNPADFTNIAAATGINYAPGVLAATTYYRRVVTSGQCSDVSNIIAITVSVTPVFTVNNVAAICNTATSFSVVYNATAGASTKYDLTATGPNAMAGFTNITGATLTASPLVISLPANTVAGTYNFTLTLRDDVGCESTQPFTVTIDVPSTTPTVADDEIDICRGETTTLTVNGTLGTGAVWVWYTGSCNGGTEVGRGASINVTPATTTTYYVRAETSGPCGNTACATIQVNVFEIPSAAAAGPDQDQCDNATFTLNATAPAVGTGKWSGTLPAGATISDVNDRNATVNLPAGETVVLTWTVTNGPCATTSDDVRLTNRKPVDNNTITADQVICPDADVAALTGSTPTEGNGTYTYQWQLSTTSATAGFTDIPAATGIHYDHGTISVTTWFRRVVTSGPCTSTSNAVQIRVTVAVPVVVTKGNDKTVECENGKDYTALFDAPTFSHPDGFRIDVTHADVTVPNTCGLTITRTWTAEDECGKTTTVSQTIEVKDTRAPVFNGTLPADATVECSNIPAMEVLTASDDCSSASVTPGQTIEAIPGACANNYKIIRVWTATDVCGNTIQHTQTLTVQDKTAPVFNAPAPANVTVECDAIPSFDDITATDNCTNAATITYNKSQTRTNGSCANNYTLTRTWTAKDECGNEVSMSQVITVTDTKAPVFTAPAPANITVECSAIPAQEDLKATDACSPDDKVTVLKGETRHPIPGACANNYLLVRTWTAMDECKNSFTITQTITVVDRTPPVFTTAAPADVTVECDAVPAAADMKATDLCSPADKVKVEFKEDRVNAPGACANNYQLVRTWTATDECENKTIITQTITVRDTKAPVFTTAAPANVTVECHMVPAQPDLDATDNCSATGNISISKNEQRVNGNCANNYQLIRTWTARDECGNETVLTQTITVTDNTKPAFTTTIPADATVDCNNIPAAPVVEASDNCSAATAIRIAYNEQRIDIPGACANNYKLLRTWTATDECGNATTAMQVITVVDRTAPVFTSAAPADITVECNAIPAQPDLAATDNCSAVNSIRLAKNEVRENIPGACVNNYRLIRTWTATDECGNVAELKQVITVQDKTAPVFTLPVPADVTVECNAIPAQAVLNATDNCTAAANVKIDRAERREQIPGATCANNYRLVRTWTATDECGNSTTLTQVITVVDNTAPTFTMPVPADVTVECNAIPAQPMLTATDNCSATNLVTIVRNEVKETIPGACVNNYRLRRSWTATDECGNKTVVEQVITVVDNTRPTFTGSTPADATVECSAIPAQPNLSVTDNCTPSNLVTVVKNERREDIPGACVNNYRLIRTWTATDQCGNSTTVQQVLTVVDRTAPTFLTAAPANATVECSSIPAQPDVMATDNCSGNNVTVVKAERRENIPGACANNYRLIRTWTATDQCGNSKTIEQVLTVVDNTKPVFTTAAPANVTAECSAIPAQPDLMATDNCSAANSIRIVKNETRETIAGACANNYRLIRTWTATDECGNSTTVQQVITVQDKTAPVFTTVPPTDITAQCDAVPAAPVMTATDNCSMNNVTIDFRQIKTFLSATCPNNYRLERIWTAKDECGNTAVARQIITVTDNTAPVFTTPAPADITVECKAIPAPVAMRAIDNCDRENNVTVKHEVKREAIPGACVNNYRLINIWTATDKCGNAAVIRQVITVIDTTRPVIAAPPADITINCGAPVPTAMIELDATDNCDISFPKRVKYTIDPYVKDLCNGYVITRRWKVTDACGNTANDVTQRIIVLPCPKPELVPGAAVNCSSNPFIELKTRGVVNRPTYTLVSVTPANAVQVPVTSSNPRFNLNGATTATFIVRDGITGCASEPVTYNLNYLQMPVVNLGKDTSLCGGNGMVLDAGPANFGYTIKWSTGETTQRIRVTQAGTYSVTVSNGMCTATDEIKVGVIPMPLVNLPDMTICRGQSAKLDATVAGAAYLWSTGATTPAINVSTQETFWVRVMKNGCITIDTINVTVNPPPDITLSRDTSICPGQSVTLTVNTNAGRIQWGNGETGNSIVVSRAGNYSVSVYRDNCVVKEQVRVTQRPDIRFELGPDRIICPGGSILVDARHPDAASYRWNDGDVNPVKAFTESGTYVLGILDKYCDRYKSDSIRVKVAGPPSVTLGNDTTICKGIRYILKAKAENATSYRWSNGATTSYIEVREPGTYSVTAYNDCGSSTDEITISVRECDSKPEVPNAFSPNGDGKNDLFRPIVRGPMYDYELRIFNRWGELVYFSKDMYEGWDGTYKGQPVDVGTFVWWLSYKKTNNGPSFIIKGDVTVVR</sequence>
<accession>A0A3N4Q8F2</accession>
<dbReference type="InterPro" id="IPR022409">
    <property type="entry name" value="PKD/Chitinase_dom"/>
</dbReference>
<feature type="domain" description="PKD/Chitinase" evidence="1">
    <location>
        <begin position="2242"/>
        <end position="2323"/>
    </location>
</feature>
<feature type="domain" description="PKD/Chitinase" evidence="1">
    <location>
        <begin position="1509"/>
        <end position="1601"/>
    </location>
</feature>
<gene>
    <name evidence="2" type="ORF">EGT74_13035</name>
</gene>
<dbReference type="Pfam" id="PF13585">
    <property type="entry name" value="CHU_C"/>
    <property type="match status" value="1"/>
</dbReference>
<dbReference type="SMART" id="SM00089">
    <property type="entry name" value="PKD"/>
    <property type="match status" value="12"/>
</dbReference>
<evidence type="ECO:0000313" key="2">
    <source>
        <dbReference type="EMBL" id="RPE07994.1"/>
    </source>
</evidence>